<gene>
    <name evidence="4" type="ORF">FLP10_09860</name>
</gene>
<reference evidence="4 5" key="1">
    <citation type="submission" date="2019-09" db="EMBL/GenBank/DDBJ databases">
        <title>Genome sequencing of strain KACC 19306.</title>
        <authorList>
            <person name="Heo J."/>
            <person name="Kim S.-J."/>
            <person name="Kim J.-S."/>
            <person name="Hong S.-B."/>
            <person name="Kwon S.-W."/>
        </authorList>
    </citation>
    <scope>NUCLEOTIDE SEQUENCE [LARGE SCALE GENOMIC DNA]</scope>
    <source>
        <strain evidence="4 5">KACC 19306</strain>
    </source>
</reference>
<dbReference type="InterPro" id="IPR050680">
    <property type="entry name" value="YpeA/RimI_acetyltransf"/>
</dbReference>
<dbReference type="CDD" id="cd04301">
    <property type="entry name" value="NAT_SF"/>
    <property type="match status" value="1"/>
</dbReference>
<organism evidence="4 5">
    <name type="scientific">Agromyces intestinalis</name>
    <dbReference type="NCBI Taxonomy" id="2592652"/>
    <lineage>
        <taxon>Bacteria</taxon>
        <taxon>Bacillati</taxon>
        <taxon>Actinomycetota</taxon>
        <taxon>Actinomycetes</taxon>
        <taxon>Micrococcales</taxon>
        <taxon>Microbacteriaceae</taxon>
        <taxon>Agromyces</taxon>
    </lineage>
</organism>
<dbReference type="Proteomes" id="UP000324678">
    <property type="component" value="Chromosome"/>
</dbReference>
<evidence type="ECO:0000256" key="2">
    <source>
        <dbReference type="ARBA" id="ARBA00023315"/>
    </source>
</evidence>
<feature type="domain" description="N-acetyltransferase" evidence="3">
    <location>
        <begin position="16"/>
        <end position="166"/>
    </location>
</feature>
<keyword evidence="5" id="KW-1185">Reference proteome</keyword>
<proteinExistence type="predicted"/>
<evidence type="ECO:0000313" key="5">
    <source>
        <dbReference type="Proteomes" id="UP000324678"/>
    </source>
</evidence>
<dbReference type="OrthoDB" id="3381976at2"/>
<dbReference type="SUPFAM" id="SSF55729">
    <property type="entry name" value="Acyl-CoA N-acyltransferases (Nat)"/>
    <property type="match status" value="1"/>
</dbReference>
<keyword evidence="1 4" id="KW-0808">Transferase</keyword>
<dbReference type="GO" id="GO:0016747">
    <property type="term" value="F:acyltransferase activity, transferring groups other than amino-acyl groups"/>
    <property type="evidence" value="ECO:0007669"/>
    <property type="project" value="InterPro"/>
</dbReference>
<sequence>MTEASDPAEPTDATRLEFVPMTDEDVLLWLPESMSYYEEARLQAGDTEAGAAAARQASMDRFFPDGRHLIDGQFLFAIVADGEDVGWLWLGPWGDGDQWWVWDIHVRAPHRRHGYARAAMAYAQRFAREHGAPVLGLNVFANNVAAIDLYESLGFEAASLHMTKTL</sequence>
<dbReference type="Pfam" id="PF00583">
    <property type="entry name" value="Acetyltransf_1"/>
    <property type="match status" value="1"/>
</dbReference>
<dbReference type="AlphaFoldDB" id="A0A5C1YGZ6"/>
<evidence type="ECO:0000259" key="3">
    <source>
        <dbReference type="PROSITE" id="PS51186"/>
    </source>
</evidence>
<dbReference type="RefSeq" id="WP_149160699.1">
    <property type="nucleotide sequence ID" value="NZ_CP043505.1"/>
</dbReference>
<dbReference type="EMBL" id="CP043505">
    <property type="protein sequence ID" value="QEO14680.1"/>
    <property type="molecule type" value="Genomic_DNA"/>
</dbReference>
<evidence type="ECO:0000256" key="1">
    <source>
        <dbReference type="ARBA" id="ARBA00022679"/>
    </source>
</evidence>
<dbReference type="Gene3D" id="3.40.630.30">
    <property type="match status" value="1"/>
</dbReference>
<dbReference type="InterPro" id="IPR016181">
    <property type="entry name" value="Acyl_CoA_acyltransferase"/>
</dbReference>
<evidence type="ECO:0000313" key="4">
    <source>
        <dbReference type="EMBL" id="QEO14680.1"/>
    </source>
</evidence>
<accession>A0A5C1YGZ6</accession>
<keyword evidence="2" id="KW-0012">Acyltransferase</keyword>
<dbReference type="InterPro" id="IPR000182">
    <property type="entry name" value="GNAT_dom"/>
</dbReference>
<dbReference type="PROSITE" id="PS51186">
    <property type="entry name" value="GNAT"/>
    <property type="match status" value="1"/>
</dbReference>
<dbReference type="KEGG" id="ail:FLP10_09860"/>
<name>A0A5C1YGZ6_9MICO</name>
<protein>
    <submittedName>
        <fullName evidence="4">GNAT family N-acetyltransferase</fullName>
    </submittedName>
</protein>
<dbReference type="PANTHER" id="PTHR43420">
    <property type="entry name" value="ACETYLTRANSFERASE"/>
    <property type="match status" value="1"/>
</dbReference>